<feature type="transmembrane region" description="Helical" evidence="1">
    <location>
        <begin position="14"/>
        <end position="35"/>
    </location>
</feature>
<accession>A0A9D1I225</accession>
<dbReference type="InterPro" id="IPR036890">
    <property type="entry name" value="HATPase_C_sf"/>
</dbReference>
<organism evidence="3 4">
    <name type="scientific">Candidatus Allocopromorpha excrementigallinarum</name>
    <dbReference type="NCBI Taxonomy" id="2840742"/>
    <lineage>
        <taxon>Bacteria</taxon>
        <taxon>Bacillati</taxon>
        <taxon>Bacillota</taxon>
        <taxon>Clostridia</taxon>
        <taxon>Eubacteriales</taxon>
        <taxon>Eubacteriaceae</taxon>
        <taxon>Eubacteriaceae incertae sedis</taxon>
        <taxon>Candidatus Allocopromorpha</taxon>
    </lineage>
</organism>
<evidence type="ECO:0000313" key="4">
    <source>
        <dbReference type="Proteomes" id="UP000824090"/>
    </source>
</evidence>
<keyword evidence="1" id="KW-0472">Membrane</keyword>
<evidence type="ECO:0000259" key="2">
    <source>
        <dbReference type="Pfam" id="PF14501"/>
    </source>
</evidence>
<evidence type="ECO:0000313" key="3">
    <source>
        <dbReference type="EMBL" id="HIU25510.1"/>
    </source>
</evidence>
<evidence type="ECO:0000256" key="1">
    <source>
        <dbReference type="SAM" id="Phobius"/>
    </source>
</evidence>
<keyword evidence="1" id="KW-1133">Transmembrane helix</keyword>
<dbReference type="InterPro" id="IPR032834">
    <property type="entry name" value="NatK-like_C"/>
</dbReference>
<dbReference type="Proteomes" id="UP000824090">
    <property type="component" value="Unassembled WGS sequence"/>
</dbReference>
<proteinExistence type="predicted"/>
<dbReference type="SUPFAM" id="SSF55874">
    <property type="entry name" value="ATPase domain of HSP90 chaperone/DNA topoisomerase II/histidine kinase"/>
    <property type="match status" value="1"/>
</dbReference>
<keyword evidence="1" id="KW-0812">Transmembrane</keyword>
<feature type="domain" description="Sensor histidine kinase NatK-like C-terminal" evidence="2">
    <location>
        <begin position="138"/>
        <end position="239"/>
    </location>
</feature>
<comment type="caution">
    <text evidence="3">The sequence shown here is derived from an EMBL/GenBank/DDBJ whole genome shotgun (WGS) entry which is preliminary data.</text>
</comment>
<gene>
    <name evidence="3" type="ORF">IAC50_03285</name>
</gene>
<protein>
    <submittedName>
        <fullName evidence="3">GHKL domain-containing protein</fullName>
    </submittedName>
</protein>
<dbReference type="Gene3D" id="3.30.565.10">
    <property type="entry name" value="Histidine kinase-like ATPase, C-terminal domain"/>
    <property type="match status" value="1"/>
</dbReference>
<dbReference type="AlphaFoldDB" id="A0A9D1I225"/>
<dbReference type="Pfam" id="PF14501">
    <property type="entry name" value="HATPase_c_5"/>
    <property type="match status" value="1"/>
</dbReference>
<sequence length="246" mass="27457">MAERRGKMYLPDTLLTTVIVLIGINIILIGALWKINLKADRQMKSLMEKWKAQNLYMDYTVEFCHETKSLIGEVRDSIRNSRPEEENRCVEKCGQLLKRSRGGSTVLEALLIHKEQICRRKNIEFADRISFLPGAENMRATDAVSVMGNLLDNAIEAASVSSDGRRVEVISEKRKNVWFLKVVNSKNPSGGKTEGKAADAGKDRADHGMGMEIVRAAVDRYSGTVKFQDSGDTFTVNVAVFMKNAA</sequence>
<reference evidence="3" key="1">
    <citation type="submission" date="2020-10" db="EMBL/GenBank/DDBJ databases">
        <authorList>
            <person name="Gilroy R."/>
        </authorList>
    </citation>
    <scope>NUCLEOTIDE SEQUENCE</scope>
    <source>
        <strain evidence="3">ChiHcec3-6078</strain>
    </source>
</reference>
<name>A0A9D1I225_9FIRM</name>
<dbReference type="EMBL" id="DVMP01000068">
    <property type="protein sequence ID" value="HIU25510.1"/>
    <property type="molecule type" value="Genomic_DNA"/>
</dbReference>
<reference evidence="3" key="2">
    <citation type="journal article" date="2021" name="PeerJ">
        <title>Extensive microbial diversity within the chicken gut microbiome revealed by metagenomics and culture.</title>
        <authorList>
            <person name="Gilroy R."/>
            <person name="Ravi A."/>
            <person name="Getino M."/>
            <person name="Pursley I."/>
            <person name="Horton D.L."/>
            <person name="Alikhan N.F."/>
            <person name="Baker D."/>
            <person name="Gharbi K."/>
            <person name="Hall N."/>
            <person name="Watson M."/>
            <person name="Adriaenssens E.M."/>
            <person name="Foster-Nyarko E."/>
            <person name="Jarju S."/>
            <person name="Secka A."/>
            <person name="Antonio M."/>
            <person name="Oren A."/>
            <person name="Chaudhuri R.R."/>
            <person name="La Ragione R."/>
            <person name="Hildebrand F."/>
            <person name="Pallen M.J."/>
        </authorList>
    </citation>
    <scope>NUCLEOTIDE SEQUENCE</scope>
    <source>
        <strain evidence="3">ChiHcec3-6078</strain>
    </source>
</reference>